<dbReference type="Gene3D" id="1.10.3210.10">
    <property type="entry name" value="Hypothetical protein af1432"/>
    <property type="match status" value="1"/>
</dbReference>
<dbReference type="InterPro" id="IPR052020">
    <property type="entry name" value="Cyclic_di-GMP/3'3'-cGAMP_PDE"/>
</dbReference>
<feature type="transmembrane region" description="Helical" evidence="1">
    <location>
        <begin position="748"/>
        <end position="768"/>
    </location>
</feature>
<dbReference type="Gene3D" id="2.130.10.10">
    <property type="entry name" value="YVTN repeat-like/Quinoprotein amine dehydrogenase"/>
    <property type="match status" value="3"/>
</dbReference>
<keyword evidence="1" id="KW-0472">Membrane</keyword>
<reference evidence="5 6" key="1">
    <citation type="submission" date="2014-04" db="EMBL/GenBank/DDBJ databases">
        <title>Draft Genome Sequence of Synergistes jonesii.</title>
        <authorList>
            <person name="Coil D.A."/>
            <person name="Eisen J.A."/>
            <person name="Holland-Moritz H.E."/>
        </authorList>
    </citation>
    <scope>NUCLEOTIDE SEQUENCE [LARGE SCALE GENOMIC DNA]</scope>
    <source>
        <strain evidence="5 6">78-1</strain>
    </source>
</reference>
<dbReference type="SUPFAM" id="SSF109604">
    <property type="entry name" value="HD-domain/PDEase-like"/>
    <property type="match status" value="1"/>
</dbReference>
<feature type="chain" id="PRO_5001690037" evidence="2">
    <location>
        <begin position="25"/>
        <end position="986"/>
    </location>
</feature>
<dbReference type="PROSITE" id="PS51832">
    <property type="entry name" value="HD_GYP"/>
    <property type="match status" value="1"/>
</dbReference>
<dbReference type="CDD" id="cd00077">
    <property type="entry name" value="HDc"/>
    <property type="match status" value="1"/>
</dbReference>
<evidence type="ECO:0000259" key="4">
    <source>
        <dbReference type="PROSITE" id="PS51832"/>
    </source>
</evidence>
<dbReference type="Pfam" id="PF07495">
    <property type="entry name" value="Y_Y_Y"/>
    <property type="match status" value="1"/>
</dbReference>
<dbReference type="InterPro" id="IPR003607">
    <property type="entry name" value="HD/PDEase_dom"/>
</dbReference>
<keyword evidence="1" id="KW-0812">Transmembrane</keyword>
<feature type="signal peptide" evidence="2">
    <location>
        <begin position="1"/>
        <end position="24"/>
    </location>
</feature>
<dbReference type="AlphaFoldDB" id="A0A073IUF8"/>
<dbReference type="InterPro" id="IPR015943">
    <property type="entry name" value="WD40/YVTN_repeat-like_dom_sf"/>
</dbReference>
<dbReference type="PROSITE" id="PS51831">
    <property type="entry name" value="HD"/>
    <property type="match status" value="1"/>
</dbReference>
<evidence type="ECO:0000256" key="2">
    <source>
        <dbReference type="SAM" id="SignalP"/>
    </source>
</evidence>
<dbReference type="PATRIC" id="fig|2754.20.peg.1224"/>
<dbReference type="InterPro" id="IPR011110">
    <property type="entry name" value="Reg_prop"/>
</dbReference>
<dbReference type="InterPro" id="IPR013783">
    <property type="entry name" value="Ig-like_fold"/>
</dbReference>
<name>A0A073IUF8_9BACT</name>
<dbReference type="InterPro" id="IPR037522">
    <property type="entry name" value="HD_GYP_dom"/>
</dbReference>
<dbReference type="EMBL" id="JMKI01000005">
    <property type="protein sequence ID" value="KEJ93230.1"/>
    <property type="molecule type" value="Genomic_DNA"/>
</dbReference>
<dbReference type="InterPro" id="IPR006675">
    <property type="entry name" value="HDIG_dom"/>
</dbReference>
<dbReference type="Pfam" id="PF13487">
    <property type="entry name" value="HD_5"/>
    <property type="match status" value="1"/>
</dbReference>
<dbReference type="SMART" id="SM00471">
    <property type="entry name" value="HDc"/>
    <property type="match status" value="1"/>
</dbReference>
<feature type="domain" description="HD-GYP" evidence="4">
    <location>
        <begin position="782"/>
        <end position="977"/>
    </location>
</feature>
<proteinExistence type="predicted"/>
<evidence type="ECO:0000313" key="5">
    <source>
        <dbReference type="EMBL" id="KEJ93230.1"/>
    </source>
</evidence>
<dbReference type="PANTHER" id="PTHR45228:SF4">
    <property type="entry name" value="LIPOPROTEIN"/>
    <property type="match status" value="1"/>
</dbReference>
<dbReference type="eggNOG" id="COG2206">
    <property type="taxonomic scope" value="Bacteria"/>
</dbReference>
<dbReference type="PANTHER" id="PTHR45228">
    <property type="entry name" value="CYCLIC DI-GMP PHOSPHODIESTERASE TM_0186-RELATED"/>
    <property type="match status" value="1"/>
</dbReference>
<keyword evidence="2" id="KW-0732">Signal</keyword>
<evidence type="ECO:0000313" key="6">
    <source>
        <dbReference type="Proteomes" id="UP000027665"/>
    </source>
</evidence>
<dbReference type="Proteomes" id="UP000027665">
    <property type="component" value="Unassembled WGS sequence"/>
</dbReference>
<keyword evidence="6" id="KW-1185">Reference proteome</keyword>
<evidence type="ECO:0000259" key="3">
    <source>
        <dbReference type="PROSITE" id="PS51831"/>
    </source>
</evidence>
<feature type="domain" description="HD" evidence="3">
    <location>
        <begin position="804"/>
        <end position="926"/>
    </location>
</feature>
<protein>
    <submittedName>
        <fullName evidence="5">Uncharacterized protein</fullName>
    </submittedName>
</protein>
<dbReference type="Pfam" id="PF07494">
    <property type="entry name" value="Reg_prop"/>
    <property type="match status" value="3"/>
</dbReference>
<dbReference type="SUPFAM" id="SSF63829">
    <property type="entry name" value="Calcium-dependent phosphotriesterase"/>
    <property type="match status" value="3"/>
</dbReference>
<dbReference type="eggNOG" id="COG3292">
    <property type="taxonomic scope" value="Bacteria"/>
</dbReference>
<evidence type="ECO:0000256" key="1">
    <source>
        <dbReference type="SAM" id="Phobius"/>
    </source>
</evidence>
<dbReference type="STRING" id="2754.EH55_10215"/>
<gene>
    <name evidence="5" type="ORF">EH55_10215</name>
</gene>
<dbReference type="InterPro" id="IPR006674">
    <property type="entry name" value="HD_domain"/>
</dbReference>
<keyword evidence="1" id="KW-1133">Transmembrane helix</keyword>
<dbReference type="Gene3D" id="2.60.40.10">
    <property type="entry name" value="Immunoglobulins"/>
    <property type="match status" value="1"/>
</dbReference>
<sequence length="986" mass="107780">MRKFCLCCFLILLPLLLIPSAAFPNHLFLSRYRQTLLNLESGMGANNAVDICQTEDGYIWIASYSGLLRYDGTSFTRFSDGTNGYTAQSARRLFIDRSGRLWIGTNDNGLFVMEGSRFRRMTDSAHGAFNSVRAIAQDQKGDIYVGTSGGIAVVVNGGLERVALGGHDSESILDIACGAGGCVWAATRGGDILILRGGRLKKVITPNELGGYKARCLFYRSPGRMLAGLSSGNILSIRDEDDLTDAKFIATPKFENVNSLYEDAEGRLWVCSDSGIAFFDKNMRFNRVSGALLSDSVENIFQDYEGQFWLGSSRHGLLYLSKKIFMDVGFALLMPRSVVNAVLPVDEKLYIGTDDGLFIADPNYKLEENLLTAALRGKRVRNIMRDSNGNIWISTNSELGLVCLKKSGGTVRLGKYAGMPSENVRLTVELKNGDIAAGTNGGAAIIRGGNVVRSYGAKEGLANRMVLSICEDARNNIYLGTDGGGIFVIENDVIKRNITKGNGLDSNVILRMLYDDENGGVWVSTGNRIYFLTKEGWVHSINTPVPISSGVYDIKYCTHGKIMLISDSGIHITDRAELLSGGATKWKSFVRRDGLSGSVTPNSWNNFDSRGRFYLCCTEGLYSINPDAVRISNAPPKVAVNKITVDGKAYENPKTLRLPSSAKRLTIDLAVLSYANPDYDVGEYMLKGFDENSSTAGRQELRNVSYTNLPGGKYTFVFTAKNADGLECDKPVKVAISKQKTLSEEPLAILYLLLLGLFLFFLLMQRFSRGRWRALRRRYDELHGATAQAFTAIAGAVDAKDRYARGHSSRVAEYAAALGRALGLSEEALDKLYYAALLHDVGKMGIPDSILNKPGKLTPEEYNVMKSHAERGGIILRDVTLIDEIKSGAAFHHERYDGKGYGRGLKGEEIPYVARIICVADALDAMATKHAYRDAQDLPHIISEIESNAGSQFDPAIAAVAARLLKSGELTLFSDSYSGEPSPGAV</sequence>
<comment type="caution">
    <text evidence="5">The sequence shown here is derived from an EMBL/GenBank/DDBJ whole genome shotgun (WGS) entry which is preliminary data.</text>
</comment>
<accession>A0A073IUF8</accession>
<dbReference type="NCBIfam" id="TIGR00277">
    <property type="entry name" value="HDIG"/>
    <property type="match status" value="1"/>
</dbReference>
<organism evidence="5 6">
    <name type="scientific">Synergistes jonesii</name>
    <dbReference type="NCBI Taxonomy" id="2754"/>
    <lineage>
        <taxon>Bacteria</taxon>
        <taxon>Thermotogati</taxon>
        <taxon>Synergistota</taxon>
        <taxon>Synergistia</taxon>
        <taxon>Synergistales</taxon>
        <taxon>Synergistaceae</taxon>
        <taxon>Synergistes</taxon>
    </lineage>
</organism>
<dbReference type="InterPro" id="IPR011123">
    <property type="entry name" value="Y_Y_Y"/>
</dbReference>